<feature type="compositionally biased region" description="Polar residues" evidence="7">
    <location>
        <begin position="1121"/>
        <end position="1138"/>
    </location>
</feature>
<comment type="catalytic activity">
    <reaction evidence="5">
        <text>L-seryl-[protein] + ATP = O-phospho-L-seryl-[protein] + ADP + H(+)</text>
        <dbReference type="Rhea" id="RHEA:17989"/>
        <dbReference type="Rhea" id="RHEA-COMP:9863"/>
        <dbReference type="Rhea" id="RHEA-COMP:11604"/>
        <dbReference type="ChEBI" id="CHEBI:15378"/>
        <dbReference type="ChEBI" id="CHEBI:29999"/>
        <dbReference type="ChEBI" id="CHEBI:30616"/>
        <dbReference type="ChEBI" id="CHEBI:83421"/>
        <dbReference type="ChEBI" id="CHEBI:456216"/>
        <dbReference type="EC" id="2.7.11.1"/>
    </reaction>
</comment>
<comment type="catalytic activity">
    <reaction evidence="4">
        <text>L-threonyl-[protein] + ATP = O-phospho-L-threonyl-[protein] + ADP + H(+)</text>
        <dbReference type="Rhea" id="RHEA:46608"/>
        <dbReference type="Rhea" id="RHEA-COMP:11060"/>
        <dbReference type="Rhea" id="RHEA-COMP:11605"/>
        <dbReference type="ChEBI" id="CHEBI:15378"/>
        <dbReference type="ChEBI" id="CHEBI:30013"/>
        <dbReference type="ChEBI" id="CHEBI:30616"/>
        <dbReference type="ChEBI" id="CHEBI:61977"/>
        <dbReference type="ChEBI" id="CHEBI:456216"/>
        <dbReference type="EC" id="2.7.11.1"/>
    </reaction>
</comment>
<dbReference type="SUPFAM" id="SSF56112">
    <property type="entry name" value="Protein kinase-like (PK-like)"/>
    <property type="match status" value="1"/>
</dbReference>
<dbReference type="PANTHER" id="PTHR24346:SF110">
    <property type="entry name" value="NON-SPECIFIC SERINE_THREONINE PROTEIN KINASE"/>
    <property type="match status" value="1"/>
</dbReference>
<keyword evidence="9" id="KW-0418">Kinase</keyword>
<feature type="compositionally biased region" description="Low complexity" evidence="7">
    <location>
        <begin position="48"/>
        <end position="58"/>
    </location>
</feature>
<keyword evidence="3 6" id="KW-0067">ATP-binding</keyword>
<evidence type="ECO:0000256" key="2">
    <source>
        <dbReference type="ARBA" id="ARBA00022741"/>
    </source>
</evidence>
<evidence type="ECO:0000256" key="1">
    <source>
        <dbReference type="ARBA" id="ARBA00012513"/>
    </source>
</evidence>
<feature type="compositionally biased region" description="Polar residues" evidence="7">
    <location>
        <begin position="512"/>
        <end position="521"/>
    </location>
</feature>
<dbReference type="InterPro" id="IPR011009">
    <property type="entry name" value="Kinase-like_dom_sf"/>
</dbReference>
<dbReference type="EC" id="2.7.11.1" evidence="1"/>
<dbReference type="PROSITE" id="PS50011">
    <property type="entry name" value="PROTEIN_KINASE_DOM"/>
    <property type="match status" value="1"/>
</dbReference>
<feature type="compositionally biased region" description="Low complexity" evidence="7">
    <location>
        <begin position="72"/>
        <end position="81"/>
    </location>
</feature>
<dbReference type="SMART" id="SM00220">
    <property type="entry name" value="S_TKc"/>
    <property type="match status" value="1"/>
</dbReference>
<feature type="region of interest" description="Disordered" evidence="7">
    <location>
        <begin position="495"/>
        <end position="567"/>
    </location>
</feature>
<dbReference type="PANTHER" id="PTHR24346">
    <property type="entry name" value="MAP/MICROTUBULE AFFINITY-REGULATING KINASE"/>
    <property type="match status" value="1"/>
</dbReference>
<evidence type="ECO:0000313" key="10">
    <source>
        <dbReference type="Proteomes" id="UP000422736"/>
    </source>
</evidence>
<feature type="region of interest" description="Disordered" evidence="7">
    <location>
        <begin position="658"/>
        <end position="682"/>
    </location>
</feature>
<keyword evidence="10" id="KW-1185">Reference proteome</keyword>
<organism evidence="9 10">
    <name type="scientific">Kluyveromyces marxianus</name>
    <name type="common">Yeast</name>
    <name type="synonym">Candida kefyr</name>
    <dbReference type="NCBI Taxonomy" id="4911"/>
    <lineage>
        <taxon>Eukaryota</taxon>
        <taxon>Fungi</taxon>
        <taxon>Dikarya</taxon>
        <taxon>Ascomycota</taxon>
        <taxon>Saccharomycotina</taxon>
        <taxon>Saccharomycetes</taxon>
        <taxon>Saccharomycetales</taxon>
        <taxon>Saccharomycetaceae</taxon>
        <taxon>Kluyveromyces</taxon>
    </lineage>
</organism>
<evidence type="ECO:0000259" key="8">
    <source>
        <dbReference type="PROSITE" id="PS50011"/>
    </source>
</evidence>
<feature type="compositionally biased region" description="Low complexity" evidence="7">
    <location>
        <begin position="1139"/>
        <end position="1149"/>
    </location>
</feature>
<feature type="region of interest" description="Disordered" evidence="7">
    <location>
        <begin position="828"/>
        <end position="856"/>
    </location>
</feature>
<keyword evidence="2 6" id="KW-0547">Nucleotide-binding</keyword>
<protein>
    <recommendedName>
        <fullName evidence="1">non-specific serine/threonine protein kinase</fullName>
        <ecNumber evidence="1">2.7.11.1</ecNumber>
    </recommendedName>
</protein>
<sequence>MASTAQAAAIAAMNENSGGQVPYRANNEHLHRVVQSVTDATKRLSQISTASSTNANTKTSKRKNRDTVGPWKLGKTLGKGSSGRVRLAKNMETGKLSAIKIVPKKYVRSNQSKQLPYGIEREIIIMKLISHPNVMGLYEVWENKSELYLVLEYVEGGELFDYLVSKGKLPEEEAIHYFKQIIQAVAYCHGFNICHRDLKPENLLLDKKKKSIKIADFGMAALETSDRLLETSCGSPHYASPEIVLGQKYHGSPSDVWSCGIILFALLTGHLPFNDDNVKKLLLKVQSGKYQMPQGLSVEAKDLISRILVVDPNKRITIDQILQHELLTKYDSKARSKSNSNLNLLKNTPSIINFTSEQEIDGQILSNLQILWHGAPRKHLVTRLLKSGFTEEKMFYSLLWNYQQKQQKVVQKDSTPVSVMQNSSASSVSPLKITTSVETDGSGNGVTTNTTYTVKPVTTKGGMLPASMTPTIPSFGNQQQAPRLQQKSQFSINSLKNAGHSKSPKKTKQGFIASSSSSKLFNPNVGARPLSQSISKSSSKKSLVQAQHNAATTPKTRTLHNSSSKRSLYSLQSISKRSVNLKDLLQDELIIPPLPEIDSASSQHTSTKIASIVDGYGGDDTMSLHGNDKLESITKPAFQLHIHNPQSNKNILAQPKLNESSENQDQTPSSSTLSAPSEKLELRTPFSSTVPLKDVTNTFHSKNTYVSSLDPKHRKAKPSIENLLRKVAVPQRMKSKSSIRKMRDSGDWTVSGEAKSLFGDSMYENQLQRLQTNPSKITAPETVISTSTPMPNAKSGLLRMPSMSINSSMTFKDLSQLLMHIDEENDNADAMNSKNRNNSDKHNDNSSNTNKQGLGISIIRHNLRKESSSNDLMHRFETSSNYDDYEIATSTQAATTGADIDIFEDAPGDSNESVTTSESVIDQSQPNLKKKAASIDSINTSHVLTPANDVRVSLYVNQMDKLESMPRETTEQIISKFKLSPIKDSKQKRFSYTDRDMTLSGSIISMFKDLDGDDSHVDYEDGGLLSKREVDHQNQLEQKSADSNSNAVNDAVKSGTGPTTLENDEEVQGITGKDLLAKEKSIVKDSKATSGDDSGKRVTLLFDDRISESERVFKAADTTGKAATNKSQSGLDESQNMGTATANSTSNTTSKRRSYINKLPKIKEDDGNGQEISRKQRSPNNWFVKLLHRLKTSSPKSAVYQHKSDKLQFDELHILLVAEFGKNGIDCELKKLERKGNKEHVSYSCSFGRRRKFSVSMACNNGVETVVSCEAHGSKFVSDAKSMELFEHFNEELANAISIKESK</sequence>
<dbReference type="InterPro" id="IPR000719">
    <property type="entry name" value="Prot_kinase_dom"/>
</dbReference>
<dbReference type="CDD" id="cd14081">
    <property type="entry name" value="STKc_BRSK1_2"/>
    <property type="match status" value="1"/>
</dbReference>
<dbReference type="PROSITE" id="PS00108">
    <property type="entry name" value="PROTEIN_KINASE_ST"/>
    <property type="match status" value="1"/>
</dbReference>
<feature type="compositionally biased region" description="Low complexity" evidence="7">
    <location>
        <begin position="531"/>
        <end position="542"/>
    </location>
</feature>
<dbReference type="InterPro" id="IPR008271">
    <property type="entry name" value="Ser/Thr_kinase_AS"/>
</dbReference>
<accession>A0ABX6ETC5</accession>
<dbReference type="Proteomes" id="UP000422736">
    <property type="component" value="Chromosome 2"/>
</dbReference>
<feature type="binding site" evidence="6">
    <location>
        <position position="105"/>
    </location>
    <ligand>
        <name>ATP</name>
        <dbReference type="ChEBI" id="CHEBI:30616"/>
    </ligand>
</feature>
<evidence type="ECO:0000256" key="5">
    <source>
        <dbReference type="ARBA" id="ARBA00048679"/>
    </source>
</evidence>
<dbReference type="Gene3D" id="1.10.510.10">
    <property type="entry name" value="Transferase(Phosphotransferase) domain 1"/>
    <property type="match status" value="1"/>
</dbReference>
<evidence type="ECO:0000313" key="9">
    <source>
        <dbReference type="EMBL" id="QGN14353.1"/>
    </source>
</evidence>
<feature type="compositionally biased region" description="Polar residues" evidence="7">
    <location>
        <begin position="658"/>
        <end position="675"/>
    </location>
</feature>
<feature type="compositionally biased region" description="Polar residues" evidence="7">
    <location>
        <begin position="544"/>
        <end position="556"/>
    </location>
</feature>
<dbReference type="PROSITE" id="PS00107">
    <property type="entry name" value="PROTEIN_KINASE_ATP"/>
    <property type="match status" value="1"/>
</dbReference>
<keyword evidence="9" id="KW-0808">Transferase</keyword>
<evidence type="ECO:0000256" key="4">
    <source>
        <dbReference type="ARBA" id="ARBA00047899"/>
    </source>
</evidence>
<evidence type="ECO:0000256" key="3">
    <source>
        <dbReference type="ARBA" id="ARBA00022840"/>
    </source>
</evidence>
<feature type="domain" description="Protein kinase" evidence="8">
    <location>
        <begin position="71"/>
        <end position="327"/>
    </location>
</feature>
<evidence type="ECO:0000256" key="6">
    <source>
        <dbReference type="PROSITE-ProRule" id="PRU10141"/>
    </source>
</evidence>
<gene>
    <name evidence="9" type="primary">HSL1</name>
    <name evidence="9" type="ORF">FIM1_1013</name>
</gene>
<evidence type="ECO:0000256" key="7">
    <source>
        <dbReference type="SAM" id="MobiDB-lite"/>
    </source>
</evidence>
<proteinExistence type="predicted"/>
<reference evidence="9 10" key="1">
    <citation type="submission" date="2016-03" db="EMBL/GenBank/DDBJ databases">
        <title>How can Kluyveromyces marxianus grow so fast - potential evolutionary course in Saccharomyces Complex revealed by comparative genomics.</title>
        <authorList>
            <person name="Mo W."/>
            <person name="Lu W."/>
            <person name="Yang X."/>
            <person name="Qi J."/>
            <person name="Lv H."/>
        </authorList>
    </citation>
    <scope>NUCLEOTIDE SEQUENCE [LARGE SCALE GENOMIC DNA]</scope>
    <source>
        <strain evidence="9 10">FIM1</strain>
    </source>
</reference>
<feature type="region of interest" description="Disordered" evidence="7">
    <location>
        <begin position="1033"/>
        <end position="1072"/>
    </location>
</feature>
<feature type="region of interest" description="Disordered" evidence="7">
    <location>
        <begin position="44"/>
        <end position="81"/>
    </location>
</feature>
<dbReference type="Pfam" id="PF00069">
    <property type="entry name" value="Pkinase"/>
    <property type="match status" value="1"/>
</dbReference>
<dbReference type="EMBL" id="CP015055">
    <property type="protein sequence ID" value="QGN14353.1"/>
    <property type="molecule type" value="Genomic_DNA"/>
</dbReference>
<dbReference type="InterPro" id="IPR017441">
    <property type="entry name" value="Protein_kinase_ATP_BS"/>
</dbReference>
<name>A0ABX6ETC5_KLUMA</name>
<dbReference type="GO" id="GO:0016301">
    <property type="term" value="F:kinase activity"/>
    <property type="evidence" value="ECO:0007669"/>
    <property type="project" value="UniProtKB-KW"/>
</dbReference>
<feature type="compositionally biased region" description="Polar residues" evidence="7">
    <location>
        <begin position="1035"/>
        <end position="1048"/>
    </location>
</feature>
<feature type="region of interest" description="Disordered" evidence="7">
    <location>
        <begin position="1117"/>
        <end position="1175"/>
    </location>
</feature>